<feature type="region of interest" description="Disordered" evidence="9">
    <location>
        <begin position="91"/>
        <end position="145"/>
    </location>
</feature>
<feature type="compositionally biased region" description="Basic residues" evidence="9">
    <location>
        <begin position="91"/>
        <end position="108"/>
    </location>
</feature>
<dbReference type="SUPFAM" id="SSF57667">
    <property type="entry name" value="beta-beta-alpha zinc fingers"/>
    <property type="match status" value="1"/>
</dbReference>
<dbReference type="PROSITE" id="PS00028">
    <property type="entry name" value="ZINC_FINGER_C2H2_1"/>
    <property type="match status" value="1"/>
</dbReference>
<dbReference type="PANTHER" id="PTHR24404:SF114">
    <property type="entry name" value="KLUMPFUSS, ISOFORM B-RELATED"/>
    <property type="match status" value="1"/>
</dbReference>
<dbReference type="Pfam" id="PF00096">
    <property type="entry name" value="zf-C2H2"/>
    <property type="match status" value="1"/>
</dbReference>
<reference evidence="11 12" key="1">
    <citation type="submission" date="2024-02" db="EMBL/GenBank/DDBJ databases">
        <title>A draft genome for the cacao thread blight pathogen Marasmius crinis-equi.</title>
        <authorList>
            <person name="Cohen S.P."/>
            <person name="Baruah I.K."/>
            <person name="Amoako-Attah I."/>
            <person name="Bukari Y."/>
            <person name="Meinhardt L.W."/>
            <person name="Bailey B.A."/>
        </authorList>
    </citation>
    <scope>NUCLEOTIDE SEQUENCE [LARGE SCALE GENOMIC DNA]</scope>
    <source>
        <strain evidence="11 12">GH-76</strain>
    </source>
</reference>
<dbReference type="PANTHER" id="PTHR24404">
    <property type="entry name" value="ZINC FINGER PROTEIN"/>
    <property type="match status" value="1"/>
</dbReference>
<keyword evidence="7" id="KW-0539">Nucleus</keyword>
<evidence type="ECO:0000256" key="7">
    <source>
        <dbReference type="ARBA" id="ARBA00023242"/>
    </source>
</evidence>
<feature type="compositionally biased region" description="Polar residues" evidence="9">
    <location>
        <begin position="110"/>
        <end position="123"/>
    </location>
</feature>
<evidence type="ECO:0000256" key="3">
    <source>
        <dbReference type="ARBA" id="ARBA00022737"/>
    </source>
</evidence>
<evidence type="ECO:0000256" key="4">
    <source>
        <dbReference type="ARBA" id="ARBA00022771"/>
    </source>
</evidence>
<keyword evidence="6" id="KW-0238">DNA-binding</keyword>
<keyword evidence="12" id="KW-1185">Reference proteome</keyword>
<evidence type="ECO:0000256" key="6">
    <source>
        <dbReference type="ARBA" id="ARBA00023125"/>
    </source>
</evidence>
<dbReference type="InterPro" id="IPR050589">
    <property type="entry name" value="Ikaros_C2H2-ZF"/>
</dbReference>
<dbReference type="InterPro" id="IPR036236">
    <property type="entry name" value="Znf_C2H2_sf"/>
</dbReference>
<dbReference type="SMART" id="SM00355">
    <property type="entry name" value="ZnF_C2H2"/>
    <property type="match status" value="3"/>
</dbReference>
<evidence type="ECO:0000256" key="8">
    <source>
        <dbReference type="PROSITE-ProRule" id="PRU00042"/>
    </source>
</evidence>
<feature type="region of interest" description="Disordered" evidence="9">
    <location>
        <begin position="336"/>
        <end position="358"/>
    </location>
</feature>
<feature type="domain" description="C2H2-type" evidence="10">
    <location>
        <begin position="14"/>
        <end position="41"/>
    </location>
</feature>
<evidence type="ECO:0000256" key="9">
    <source>
        <dbReference type="SAM" id="MobiDB-lite"/>
    </source>
</evidence>
<evidence type="ECO:0000313" key="11">
    <source>
        <dbReference type="EMBL" id="KAL0579330.1"/>
    </source>
</evidence>
<keyword evidence="4 8" id="KW-0863">Zinc-finger</keyword>
<dbReference type="InterPro" id="IPR013087">
    <property type="entry name" value="Znf_C2H2_type"/>
</dbReference>
<protein>
    <recommendedName>
        <fullName evidence="10">C2H2-type domain-containing protein</fullName>
    </recommendedName>
</protein>
<dbReference type="EMBL" id="JBAHYK010000063">
    <property type="protein sequence ID" value="KAL0579330.1"/>
    <property type="molecule type" value="Genomic_DNA"/>
</dbReference>
<name>A0ABR3FUZ6_9AGAR</name>
<dbReference type="PROSITE" id="PS50157">
    <property type="entry name" value="ZINC_FINGER_C2H2_2"/>
    <property type="match status" value="2"/>
</dbReference>
<evidence type="ECO:0000256" key="5">
    <source>
        <dbReference type="ARBA" id="ARBA00022833"/>
    </source>
</evidence>
<keyword evidence="2" id="KW-0479">Metal-binding</keyword>
<sequence length="404" mass="44563">MSPSKVTTSESTGIECTICGSVLARNGDLARHMKTHSKNKNQILHRCPWEGCTFANLQKSNVDTHYRTHTGDKNQCCPDCDFATVDPGSLTRHRKRWHQYVPKSRKARGSSGSQKSNATTSTRTNHRHKPYPRRTISSSPETPPPPVFLESKYTAMALAQLKTEEDHGRESRYFWRLNDGERILRSPSPKVFAPAVDMGRHMQDNAAYTEELDMTQEQGQTFDQFSAIENWDFTVPQDSTSCEATLWLPMASETAGAPSSDQQWSIAPAFSVEAACLPLEQQGSFAGFDATYPCEWTTTSTDNGYSLSTFSSSESLLVMQTDAYLTHSPTSYTDAYSSAPSSASPSGTNSPYYSPSPISSTDDSSFSLSPSSSKDFIFAQPSPQSMYSSSYLQLEAIVSHSSVI</sequence>
<comment type="caution">
    <text evidence="11">The sequence shown here is derived from an EMBL/GenBank/DDBJ whole genome shotgun (WGS) entry which is preliminary data.</text>
</comment>
<evidence type="ECO:0000313" key="12">
    <source>
        <dbReference type="Proteomes" id="UP001465976"/>
    </source>
</evidence>
<comment type="subcellular location">
    <subcellularLocation>
        <location evidence="1">Nucleus</location>
    </subcellularLocation>
</comment>
<gene>
    <name evidence="11" type="ORF">V5O48_002663</name>
</gene>
<evidence type="ECO:0000256" key="1">
    <source>
        <dbReference type="ARBA" id="ARBA00004123"/>
    </source>
</evidence>
<keyword evidence="5" id="KW-0862">Zinc</keyword>
<accession>A0ABR3FUZ6</accession>
<dbReference type="Proteomes" id="UP001465976">
    <property type="component" value="Unassembled WGS sequence"/>
</dbReference>
<organism evidence="11 12">
    <name type="scientific">Marasmius crinis-equi</name>
    <dbReference type="NCBI Taxonomy" id="585013"/>
    <lineage>
        <taxon>Eukaryota</taxon>
        <taxon>Fungi</taxon>
        <taxon>Dikarya</taxon>
        <taxon>Basidiomycota</taxon>
        <taxon>Agaricomycotina</taxon>
        <taxon>Agaricomycetes</taxon>
        <taxon>Agaricomycetidae</taxon>
        <taxon>Agaricales</taxon>
        <taxon>Marasmiineae</taxon>
        <taxon>Marasmiaceae</taxon>
        <taxon>Marasmius</taxon>
    </lineage>
</organism>
<evidence type="ECO:0000256" key="2">
    <source>
        <dbReference type="ARBA" id="ARBA00022723"/>
    </source>
</evidence>
<proteinExistence type="predicted"/>
<feature type="domain" description="C2H2-type" evidence="10">
    <location>
        <begin position="45"/>
        <end position="74"/>
    </location>
</feature>
<evidence type="ECO:0000259" key="10">
    <source>
        <dbReference type="PROSITE" id="PS50157"/>
    </source>
</evidence>
<dbReference type="Gene3D" id="3.30.160.60">
    <property type="entry name" value="Classic Zinc Finger"/>
    <property type="match status" value="2"/>
</dbReference>
<keyword evidence="3" id="KW-0677">Repeat</keyword>